<evidence type="ECO:0000313" key="1">
    <source>
        <dbReference type="EMBL" id="KAL3107237.1"/>
    </source>
</evidence>
<comment type="caution">
    <text evidence="1">The sequence shown here is derived from an EMBL/GenBank/DDBJ whole genome shotgun (WGS) entry which is preliminary data.</text>
</comment>
<protein>
    <recommendedName>
        <fullName evidence="3">Zonadhesin</fullName>
    </recommendedName>
</protein>
<dbReference type="EMBL" id="JBICBT010000624">
    <property type="protein sequence ID" value="KAL3107237.1"/>
    <property type="molecule type" value="Genomic_DNA"/>
</dbReference>
<dbReference type="AlphaFoldDB" id="A0ABD2KWC1"/>
<gene>
    <name evidence="1" type="ORF">niasHT_018413</name>
</gene>
<dbReference type="Proteomes" id="UP001620626">
    <property type="component" value="Unassembled WGS sequence"/>
</dbReference>
<organism evidence="1 2">
    <name type="scientific">Heterodera trifolii</name>
    <dbReference type="NCBI Taxonomy" id="157864"/>
    <lineage>
        <taxon>Eukaryota</taxon>
        <taxon>Metazoa</taxon>
        <taxon>Ecdysozoa</taxon>
        <taxon>Nematoda</taxon>
        <taxon>Chromadorea</taxon>
        <taxon>Rhabditida</taxon>
        <taxon>Tylenchina</taxon>
        <taxon>Tylenchomorpha</taxon>
        <taxon>Tylenchoidea</taxon>
        <taxon>Heteroderidae</taxon>
        <taxon>Heteroderinae</taxon>
        <taxon>Heterodera</taxon>
    </lineage>
</organism>
<sequence length="570" mass="64464">MGGSMNRLSENLWATENPEKLTYAWTGEQCETTVNDFLEEGKGGILDFFLVTSFGHNLNPYKTWEELPRKTFIWEIPEPNEEYWATHFSVGEFKAEITENAVVIESEQSVFYFEKEATDEREGIIGVPENAYKMSNDAFIVLSKSEIREKRETPKIEPKRKERPVKQEVQLKSEIGKKENVLKTKEQNATVSVLPKSTVKLVKDSQQKMSNPIKILPQSTQSTVTTTYKPQVKISTTVMPVTNRISTTTSTTPKPITVQRVVTSTSPPNANDDGHFETISVKRPQNEQIYQAKGREFKNVGNLSESTTTKKPITVTVTKVGTNIPKNLNVSKPVKIHKIESPLVSTATPTKSLTITPKPKNGVKKSNFVPEFKKIVTTTVTTSTVKPMVTSTSVTTVSTKGTQNASEITVLPIGKTNSSLTIGSRINSNIFSGLANVTEIIKSEMGENIETEYESENEIETRTESSWENENERLEEMEMNFVNEEKEGSNEEEYVQFEVLENDRRKRTTVTTPDAQWLKKVEKSKKRGKAGQENKNMNTRVNYAMYRLDEARKQQYDQIYIQAYKSKRGG</sequence>
<evidence type="ECO:0000313" key="2">
    <source>
        <dbReference type="Proteomes" id="UP001620626"/>
    </source>
</evidence>
<keyword evidence="2" id="KW-1185">Reference proteome</keyword>
<accession>A0ABD2KWC1</accession>
<proteinExistence type="predicted"/>
<reference evidence="1 2" key="1">
    <citation type="submission" date="2024-10" db="EMBL/GenBank/DDBJ databases">
        <authorList>
            <person name="Kim D."/>
        </authorList>
    </citation>
    <scope>NUCLEOTIDE SEQUENCE [LARGE SCALE GENOMIC DNA]</scope>
    <source>
        <strain evidence="1">BH-2024</strain>
    </source>
</reference>
<name>A0ABD2KWC1_9BILA</name>
<evidence type="ECO:0008006" key="3">
    <source>
        <dbReference type="Google" id="ProtNLM"/>
    </source>
</evidence>